<organism evidence="7 8">
    <name type="scientific">Salipiger thiooxidans</name>
    <dbReference type="NCBI Taxonomy" id="282683"/>
    <lineage>
        <taxon>Bacteria</taxon>
        <taxon>Pseudomonadati</taxon>
        <taxon>Pseudomonadota</taxon>
        <taxon>Alphaproteobacteria</taxon>
        <taxon>Rhodobacterales</taxon>
        <taxon>Roseobacteraceae</taxon>
        <taxon>Salipiger</taxon>
    </lineage>
</organism>
<dbReference type="Proteomes" id="UP000198994">
    <property type="component" value="Unassembled WGS sequence"/>
</dbReference>
<keyword evidence="8" id="KW-1185">Reference proteome</keyword>
<dbReference type="AlphaFoldDB" id="A0A1G7BNR1"/>
<evidence type="ECO:0000256" key="2">
    <source>
        <dbReference type="ARBA" id="ARBA00009320"/>
    </source>
</evidence>
<evidence type="ECO:0000256" key="4">
    <source>
        <dbReference type="ARBA" id="ARBA00022898"/>
    </source>
</evidence>
<proteinExistence type="inferred from homology"/>
<evidence type="ECO:0000256" key="1">
    <source>
        <dbReference type="ARBA" id="ARBA00001933"/>
    </source>
</evidence>
<evidence type="ECO:0000256" key="5">
    <source>
        <dbReference type="RuleBase" id="RU004106"/>
    </source>
</evidence>
<dbReference type="SUPFAM" id="SSF56752">
    <property type="entry name" value="D-aminoacid aminotransferase-like PLP-dependent enzymes"/>
    <property type="match status" value="1"/>
</dbReference>
<dbReference type="NCBIfam" id="NF005729">
    <property type="entry name" value="PRK07546.1-3"/>
    <property type="match status" value="1"/>
</dbReference>
<dbReference type="InterPro" id="IPR018300">
    <property type="entry name" value="Aminotrans_IV_CS"/>
</dbReference>
<protein>
    <recommendedName>
        <fullName evidence="3">Probable branched-chain-amino-acid aminotransferase</fullName>
    </recommendedName>
</protein>
<dbReference type="Gene3D" id="3.30.470.10">
    <property type="match status" value="1"/>
</dbReference>
<dbReference type="PROSITE" id="PS00770">
    <property type="entry name" value="AA_TRANSFER_CLASS_4"/>
    <property type="match status" value="1"/>
</dbReference>
<reference evidence="8" key="1">
    <citation type="submission" date="2016-10" db="EMBL/GenBank/DDBJ databases">
        <authorList>
            <person name="Varghese N."/>
            <person name="Submissions S."/>
        </authorList>
    </citation>
    <scope>NUCLEOTIDE SEQUENCE [LARGE SCALE GENOMIC DNA]</scope>
    <source>
        <strain evidence="8">DSM 10146</strain>
    </source>
</reference>
<dbReference type="RefSeq" id="WP_089955565.1">
    <property type="nucleotide sequence ID" value="NZ_FNAV01000002.1"/>
</dbReference>
<keyword evidence="4 6" id="KW-0663">Pyridoxal phosphate</keyword>
<evidence type="ECO:0000313" key="7">
    <source>
        <dbReference type="EMBL" id="SDE28801.1"/>
    </source>
</evidence>
<evidence type="ECO:0000256" key="3">
    <source>
        <dbReference type="ARBA" id="ARBA00014472"/>
    </source>
</evidence>
<dbReference type="GO" id="GO:0016829">
    <property type="term" value="F:lyase activity"/>
    <property type="evidence" value="ECO:0007669"/>
    <property type="project" value="UniProtKB-KW"/>
</dbReference>
<dbReference type="Pfam" id="PF01063">
    <property type="entry name" value="Aminotran_4"/>
    <property type="match status" value="1"/>
</dbReference>
<accession>A0A1G7BNR1</accession>
<keyword evidence="7" id="KW-0456">Lyase</keyword>
<evidence type="ECO:0000313" key="8">
    <source>
        <dbReference type="Proteomes" id="UP000198994"/>
    </source>
</evidence>
<comment type="cofactor">
    <cofactor evidence="1 6">
        <name>pyridoxal 5'-phosphate</name>
        <dbReference type="ChEBI" id="CHEBI:597326"/>
    </cofactor>
</comment>
<dbReference type="OrthoDB" id="9809239at2"/>
<name>A0A1G7BNR1_9RHOB</name>
<dbReference type="InterPro" id="IPR036038">
    <property type="entry name" value="Aminotransferase-like"/>
</dbReference>
<dbReference type="EMBL" id="FNAV01000002">
    <property type="protein sequence ID" value="SDE28801.1"/>
    <property type="molecule type" value="Genomic_DNA"/>
</dbReference>
<dbReference type="InterPro" id="IPR001544">
    <property type="entry name" value="Aminotrans_IV"/>
</dbReference>
<dbReference type="STRING" id="282683.SAMN04488105_102298"/>
<dbReference type="InterPro" id="IPR043132">
    <property type="entry name" value="BCAT-like_C"/>
</dbReference>
<dbReference type="InterPro" id="IPR043131">
    <property type="entry name" value="BCAT-like_N"/>
</dbReference>
<dbReference type="Gene3D" id="3.20.10.10">
    <property type="entry name" value="D-amino Acid Aminotransferase, subunit A, domain 2"/>
    <property type="match status" value="1"/>
</dbReference>
<gene>
    <name evidence="7" type="ORF">SAMN04488105_102298</name>
</gene>
<comment type="similarity">
    <text evidence="2 5">Belongs to the class-IV pyridoxal-phosphate-dependent aminotransferase family.</text>
</comment>
<evidence type="ECO:0000256" key="6">
    <source>
        <dbReference type="RuleBase" id="RU004516"/>
    </source>
</evidence>
<sequence>MEGTLRDRADPGLRIIETMLWRPGEGLQRGVLHLARAERTCAVLGFVWDGTAVSEALAGLDEPSPVRLRMTIGRDGDVEITHQPFVGGAVAPAVLEVSPERLDPEDPFLRIKTTRRALYDRTLREKPAGVDEVLFLNTRGELCEGAYTNLFLTLGGRLVTPALGCGLLPGVLRESLLRSGEVSEAVLTPRDLAGAEAIWIGNSLRGLRRAALAEGVALP</sequence>